<dbReference type="EMBL" id="MN740865">
    <property type="protein sequence ID" value="QHS83064.1"/>
    <property type="molecule type" value="Genomic_DNA"/>
</dbReference>
<dbReference type="InterPro" id="IPR002110">
    <property type="entry name" value="Ankyrin_rpt"/>
</dbReference>
<sequence length="300" mass="32248">MATQQTRAADSLAEYLVNYAWSSLSRHLWGDEARRSALWRACRDGDAPLVQDLLSRTGKDRLSLRDVEKSGVLLSACAGGRHEVVRLLLRLRGDRYLNVHAGGPSLLRAAAIGGNVRVLQELLAMRGDRFLRGTDDAFIAACAHGHVDVVRELLALCGERRVPPYAIPLALRRSCRANRGMVVRQLLALRDDRAVSAAEGGTAAFAAACVAGSVMAVGAFLAAPPGVGAASALQTVYAAPCMAAVDTHTTSLAAWRAFGRTVRLGAWCPFLAAHAARRARRLVWASRRRVVAARRAARAR</sequence>
<accession>A0A6C0ATD0</accession>
<evidence type="ECO:0000313" key="1">
    <source>
        <dbReference type="EMBL" id="QHS83064.1"/>
    </source>
</evidence>
<reference evidence="1" key="1">
    <citation type="journal article" date="2020" name="Nature">
        <title>Giant virus diversity and host interactions through global metagenomics.</title>
        <authorList>
            <person name="Schulz F."/>
            <person name="Roux S."/>
            <person name="Paez-Espino D."/>
            <person name="Jungbluth S."/>
            <person name="Walsh D.A."/>
            <person name="Denef V.J."/>
            <person name="McMahon K.D."/>
            <person name="Konstantinidis K.T."/>
            <person name="Eloe-Fadrosh E.A."/>
            <person name="Kyrpides N.C."/>
            <person name="Woyke T."/>
        </authorList>
    </citation>
    <scope>NUCLEOTIDE SEQUENCE</scope>
    <source>
        <strain evidence="1">GVMAG-S-1103017-74</strain>
    </source>
</reference>
<name>A0A6C0ATD0_9ZZZZ</name>
<protein>
    <submittedName>
        <fullName evidence="1">Uncharacterized protein</fullName>
    </submittedName>
</protein>
<dbReference type="SMART" id="SM00248">
    <property type="entry name" value="ANK"/>
    <property type="match status" value="4"/>
</dbReference>
<organism evidence="1">
    <name type="scientific">viral metagenome</name>
    <dbReference type="NCBI Taxonomy" id="1070528"/>
    <lineage>
        <taxon>unclassified sequences</taxon>
        <taxon>metagenomes</taxon>
        <taxon>organismal metagenomes</taxon>
    </lineage>
</organism>
<dbReference type="InterPro" id="IPR036770">
    <property type="entry name" value="Ankyrin_rpt-contain_sf"/>
</dbReference>
<proteinExistence type="predicted"/>
<dbReference type="Gene3D" id="1.25.40.20">
    <property type="entry name" value="Ankyrin repeat-containing domain"/>
    <property type="match status" value="2"/>
</dbReference>
<dbReference type="SUPFAM" id="SSF48403">
    <property type="entry name" value="Ankyrin repeat"/>
    <property type="match status" value="1"/>
</dbReference>
<dbReference type="AlphaFoldDB" id="A0A6C0ATD0"/>